<dbReference type="InterPro" id="IPR007848">
    <property type="entry name" value="Small_mtfrase_dom"/>
</dbReference>
<dbReference type="InterPro" id="IPR029063">
    <property type="entry name" value="SAM-dependent_MTases_sf"/>
</dbReference>
<name>Z4WWF0_9PORP</name>
<dbReference type="CDD" id="cd02440">
    <property type="entry name" value="AdoMet_MTases"/>
    <property type="match status" value="1"/>
</dbReference>
<keyword evidence="2" id="KW-0949">S-adenosyl-L-methionine</keyword>
<dbReference type="OrthoDB" id="5383291at2"/>
<dbReference type="Proteomes" id="UP000023482">
    <property type="component" value="Unassembled WGS sequence"/>
</dbReference>
<dbReference type="PATRIC" id="fig|887901.3.peg.356"/>
<evidence type="ECO:0000256" key="2">
    <source>
        <dbReference type="ARBA" id="ARBA00022691"/>
    </source>
</evidence>
<dbReference type="GO" id="GO:0005840">
    <property type="term" value="C:ribosome"/>
    <property type="evidence" value="ECO:0007669"/>
    <property type="project" value="UniProtKB-KW"/>
</dbReference>
<dbReference type="PANTHER" id="PTHR47739">
    <property type="entry name" value="TRNA1(VAL) (ADENINE(37)-N6)-METHYLTRANSFERASE"/>
    <property type="match status" value="1"/>
</dbReference>
<dbReference type="RefSeq" id="WP_052328696.1">
    <property type="nucleotide sequence ID" value="NZ_JDFF01000008.1"/>
</dbReference>
<organism evidence="4 5">
    <name type="scientific">Porphyromonas catoniae ATCC 51270</name>
    <dbReference type="NCBI Taxonomy" id="887901"/>
    <lineage>
        <taxon>Bacteria</taxon>
        <taxon>Pseudomonadati</taxon>
        <taxon>Bacteroidota</taxon>
        <taxon>Bacteroidia</taxon>
        <taxon>Bacteroidales</taxon>
        <taxon>Porphyromonadaceae</taxon>
        <taxon>Porphyromonas</taxon>
    </lineage>
</organism>
<keyword evidence="4" id="KW-0687">Ribonucleoprotein</keyword>
<dbReference type="GO" id="GO:0032259">
    <property type="term" value="P:methylation"/>
    <property type="evidence" value="ECO:0007669"/>
    <property type="project" value="UniProtKB-KW"/>
</dbReference>
<feature type="domain" description="Methyltransferase small" evidence="3">
    <location>
        <begin position="43"/>
        <end position="133"/>
    </location>
</feature>
<dbReference type="InterPro" id="IPR050210">
    <property type="entry name" value="tRNA_Adenine-N(6)_MTase"/>
</dbReference>
<dbReference type="Pfam" id="PF05175">
    <property type="entry name" value="MTS"/>
    <property type="match status" value="1"/>
</dbReference>
<keyword evidence="1 4" id="KW-0489">Methyltransferase</keyword>
<gene>
    <name evidence="4" type="ORF">HMPREF0636_1192</name>
</gene>
<dbReference type="GO" id="GO:0008170">
    <property type="term" value="F:N-methyltransferase activity"/>
    <property type="evidence" value="ECO:0007669"/>
    <property type="project" value="UniProtKB-ARBA"/>
</dbReference>
<protein>
    <submittedName>
        <fullName evidence="4">Ribosomal protein L11 methyltransferase-like protein</fullName>
    </submittedName>
</protein>
<dbReference type="GO" id="GO:0003676">
    <property type="term" value="F:nucleic acid binding"/>
    <property type="evidence" value="ECO:0007669"/>
    <property type="project" value="InterPro"/>
</dbReference>
<proteinExistence type="predicted"/>
<keyword evidence="4" id="KW-0808">Transferase</keyword>
<keyword evidence="4" id="KW-0689">Ribosomal protein</keyword>
<dbReference type="PROSITE" id="PS00092">
    <property type="entry name" value="N6_MTASE"/>
    <property type="match status" value="1"/>
</dbReference>
<accession>Z4WWF0</accession>
<evidence type="ECO:0000259" key="3">
    <source>
        <dbReference type="Pfam" id="PF05175"/>
    </source>
</evidence>
<dbReference type="Gene3D" id="3.40.50.150">
    <property type="entry name" value="Vaccinia Virus protein VP39"/>
    <property type="match status" value="1"/>
</dbReference>
<evidence type="ECO:0000313" key="5">
    <source>
        <dbReference type="Proteomes" id="UP000023482"/>
    </source>
</evidence>
<evidence type="ECO:0000313" key="4">
    <source>
        <dbReference type="EMBL" id="EWC93147.1"/>
    </source>
</evidence>
<keyword evidence="5" id="KW-1185">Reference proteome</keyword>
<dbReference type="GO" id="GO:0008757">
    <property type="term" value="F:S-adenosylmethionine-dependent methyltransferase activity"/>
    <property type="evidence" value="ECO:0007669"/>
    <property type="project" value="UniProtKB-ARBA"/>
</dbReference>
<comment type="caution">
    <text evidence="4">The sequence shown here is derived from an EMBL/GenBank/DDBJ whole genome shotgun (WGS) entry which is preliminary data.</text>
</comment>
<dbReference type="PANTHER" id="PTHR47739:SF1">
    <property type="entry name" value="TRNA1(VAL) (ADENINE(37)-N6)-METHYLTRANSFERASE"/>
    <property type="match status" value="1"/>
</dbReference>
<reference evidence="4 5" key="1">
    <citation type="submission" date="2014-01" db="EMBL/GenBank/DDBJ databases">
        <authorList>
            <person name="Durkin A.S."/>
            <person name="McCorrison J."/>
            <person name="Torralba M."/>
            <person name="Gillis M."/>
            <person name="Haft D.H."/>
            <person name="Methe B."/>
            <person name="Sutton G."/>
            <person name="Nelson K.E."/>
        </authorList>
    </citation>
    <scope>NUCLEOTIDE SEQUENCE [LARGE SCALE GENOMIC DNA]</scope>
    <source>
        <strain evidence="4 5">ATCC 51270</strain>
    </source>
</reference>
<evidence type="ECO:0000256" key="1">
    <source>
        <dbReference type="ARBA" id="ARBA00022603"/>
    </source>
</evidence>
<dbReference type="EMBL" id="JDFF01000008">
    <property type="protein sequence ID" value="EWC93147.1"/>
    <property type="molecule type" value="Genomic_DNA"/>
</dbReference>
<dbReference type="InterPro" id="IPR002052">
    <property type="entry name" value="DNA_methylase_N6_adenine_CS"/>
</dbReference>
<dbReference type="AlphaFoldDB" id="Z4WWF0"/>
<dbReference type="PRINTS" id="PR00507">
    <property type="entry name" value="N12N6MTFRASE"/>
</dbReference>
<sequence>MTDNIFRLKPFTIRHGEAAQKVGTDALLLGAWPFATLPSPPLHLLDVGTGTGIIALMLAERFPSANIEAWEVDNAACRDAAANIEASPYTNRLTLHEVNYLDAVKAFASSAHTGFDLIVSNPPYFIEDVPSPHEQRQLARHTEADGLSPETLLRHASGLLSPSGSLALITPSALLPSMRRIATESLLRLSELAYIYSSPNRLIRTITLWRKLSLCEPYIPTHTSHFTLLDRKGKPSEAYRSLLSAFLLDSGEEAEAGGKTQGTTHEEAL</sequence>
<dbReference type="SUPFAM" id="SSF53335">
    <property type="entry name" value="S-adenosyl-L-methionine-dependent methyltransferases"/>
    <property type="match status" value="1"/>
</dbReference>